<reference evidence="1 2" key="1">
    <citation type="journal article" date="2016" name="Nat. Biotechnol.">
        <title>Measurement of bacterial replication rates in microbial communities.</title>
        <authorList>
            <person name="Brown C.T."/>
            <person name="Olm M.R."/>
            <person name="Thomas B.C."/>
            <person name="Banfield J.F."/>
        </authorList>
    </citation>
    <scope>NUCLEOTIDE SEQUENCE [LARGE SCALE GENOMIC DNA]</scope>
    <source>
        <strain evidence="1">42_262</strain>
    </source>
</reference>
<evidence type="ECO:0000313" key="1">
    <source>
        <dbReference type="EMBL" id="OKZ46147.1"/>
    </source>
</evidence>
<evidence type="ECO:0000313" key="2">
    <source>
        <dbReference type="Proteomes" id="UP000186631"/>
    </source>
</evidence>
<dbReference type="RefSeq" id="WP_117817711.1">
    <property type="nucleotide sequence ID" value="NZ_JAMOWH010000037.1"/>
</dbReference>
<organism evidence="1 2">
    <name type="scientific">Phocaeicola vulgatus</name>
    <name type="common">Bacteroides vulgatus</name>
    <dbReference type="NCBI Taxonomy" id="821"/>
    <lineage>
        <taxon>Bacteria</taxon>
        <taxon>Pseudomonadati</taxon>
        <taxon>Bacteroidota</taxon>
        <taxon>Bacteroidia</taxon>
        <taxon>Bacteroidales</taxon>
        <taxon>Bacteroidaceae</taxon>
        <taxon>Phocaeicola</taxon>
    </lineage>
</organism>
<dbReference type="AlphaFoldDB" id="A0A1Q6IZ26"/>
<accession>A0A1Q6IZ26</accession>
<dbReference type="Proteomes" id="UP000186631">
    <property type="component" value="Unassembled WGS sequence"/>
</dbReference>
<proteinExistence type="predicted"/>
<protein>
    <submittedName>
        <fullName evidence="1">Uncharacterized protein</fullName>
    </submittedName>
</protein>
<gene>
    <name evidence="1" type="ORF">BHV80_11135</name>
</gene>
<sequence>MKHKGNISEIQLIRNKEIVRTFIELKKTCAFSYYKDICKEIAGMKAKQHYVSEDRAYVILYRYLTEGNIPDCSLYKYEMYSSLIRCCLDIMKKKSEANLRLIVRLAIERPSDSFGISPDRIQHILWKAGMK</sequence>
<comment type="caution">
    <text evidence="1">The sequence shown here is derived from an EMBL/GenBank/DDBJ whole genome shotgun (WGS) entry which is preliminary data.</text>
</comment>
<dbReference type="EMBL" id="MNQV01000204">
    <property type="protein sequence ID" value="OKZ46147.1"/>
    <property type="molecule type" value="Genomic_DNA"/>
</dbReference>
<name>A0A1Q6IZ26_PHOVU</name>